<keyword evidence="4" id="KW-0732">Signal</keyword>
<evidence type="ECO:0000256" key="11">
    <source>
        <dbReference type="ARBA" id="ARBA00048679"/>
    </source>
</evidence>
<evidence type="ECO:0000313" key="14">
    <source>
        <dbReference type="Proteomes" id="UP001324115"/>
    </source>
</evidence>
<feature type="domain" description="Protein kinase" evidence="12">
    <location>
        <begin position="44"/>
        <end position="134"/>
    </location>
</feature>
<evidence type="ECO:0000256" key="7">
    <source>
        <dbReference type="ARBA" id="ARBA00022840"/>
    </source>
</evidence>
<dbReference type="SUPFAM" id="SSF56112">
    <property type="entry name" value="Protein kinase-like (PK-like)"/>
    <property type="match status" value="1"/>
</dbReference>
<organism evidence="13 14">
    <name type="scientific">Quercus rubra</name>
    <name type="common">Northern red oak</name>
    <name type="synonym">Quercus borealis</name>
    <dbReference type="NCBI Taxonomy" id="3512"/>
    <lineage>
        <taxon>Eukaryota</taxon>
        <taxon>Viridiplantae</taxon>
        <taxon>Streptophyta</taxon>
        <taxon>Embryophyta</taxon>
        <taxon>Tracheophyta</taxon>
        <taxon>Spermatophyta</taxon>
        <taxon>Magnoliopsida</taxon>
        <taxon>eudicotyledons</taxon>
        <taxon>Gunneridae</taxon>
        <taxon>Pentapetalae</taxon>
        <taxon>rosids</taxon>
        <taxon>fabids</taxon>
        <taxon>Fagales</taxon>
        <taxon>Fagaceae</taxon>
        <taxon>Quercus</taxon>
    </lineage>
</organism>
<protein>
    <recommendedName>
        <fullName evidence="1">non-specific serine/threonine protein kinase</fullName>
        <ecNumber evidence="1">2.7.11.1</ecNumber>
    </recommendedName>
</protein>
<dbReference type="Gene3D" id="3.30.200.20">
    <property type="entry name" value="Phosphorylase Kinase, domain 1"/>
    <property type="match status" value="1"/>
</dbReference>
<dbReference type="Pfam" id="PF07714">
    <property type="entry name" value="PK_Tyr_Ser-Thr"/>
    <property type="match status" value="1"/>
</dbReference>
<accession>A0AAN7G2W8</accession>
<evidence type="ECO:0000256" key="2">
    <source>
        <dbReference type="ARBA" id="ARBA00022527"/>
    </source>
</evidence>
<keyword evidence="5" id="KW-0547">Nucleotide-binding</keyword>
<reference evidence="13 14" key="1">
    <citation type="journal article" date="2023" name="G3 (Bethesda)">
        <title>A haplotype-resolved chromosome-scale genome for Quercus rubra L. provides insights into the genetics of adaptive traits for red oak species.</title>
        <authorList>
            <person name="Kapoor B."/>
            <person name="Jenkins J."/>
            <person name="Schmutz J."/>
            <person name="Zhebentyayeva T."/>
            <person name="Kuelheim C."/>
            <person name="Coggeshall M."/>
            <person name="Heim C."/>
            <person name="Lasky J.R."/>
            <person name="Leites L."/>
            <person name="Islam-Faridi N."/>
            <person name="Romero-Severson J."/>
            <person name="DeLeo V.L."/>
            <person name="Lucas S.M."/>
            <person name="Lazic D."/>
            <person name="Gailing O."/>
            <person name="Carlson J."/>
            <person name="Staton M."/>
        </authorList>
    </citation>
    <scope>NUCLEOTIDE SEQUENCE [LARGE SCALE GENOMIC DNA]</scope>
    <source>
        <strain evidence="13">Pseudo-F2</strain>
    </source>
</reference>
<evidence type="ECO:0000256" key="4">
    <source>
        <dbReference type="ARBA" id="ARBA00022729"/>
    </source>
</evidence>
<keyword evidence="6" id="KW-0418">Kinase</keyword>
<dbReference type="PROSITE" id="PS50011">
    <property type="entry name" value="PROTEIN_KINASE_DOM"/>
    <property type="match status" value="1"/>
</dbReference>
<evidence type="ECO:0000256" key="5">
    <source>
        <dbReference type="ARBA" id="ARBA00022741"/>
    </source>
</evidence>
<keyword evidence="14" id="KW-1185">Reference proteome</keyword>
<keyword evidence="2" id="KW-0723">Serine/threonine-protein kinase</keyword>
<keyword evidence="9" id="KW-0325">Glycoprotein</keyword>
<dbReference type="FunFam" id="3.30.200.20:FF:000195">
    <property type="entry name" value="G-type lectin S-receptor-like serine/threonine-protein kinase"/>
    <property type="match status" value="1"/>
</dbReference>
<name>A0AAN7G2W8_QUERU</name>
<dbReference type="Proteomes" id="UP001324115">
    <property type="component" value="Unassembled WGS sequence"/>
</dbReference>
<gene>
    <name evidence="13" type="ORF">RGQ29_012945</name>
</gene>
<evidence type="ECO:0000256" key="9">
    <source>
        <dbReference type="ARBA" id="ARBA00023180"/>
    </source>
</evidence>
<proteinExistence type="predicted"/>
<keyword evidence="3" id="KW-0808">Transferase</keyword>
<sequence length="134" mass="14998">MLILDNRSPSQLVNNTLDSENLDNNDPNPKALSLSTIKVATNDFSSANKLGEGGFGPVYKGILPRGQEIAVKRLSKTSTQGHEEFANEVALTARLQHIYLVRVLGFCIEGDEKMLIYEYMPNKSLDHYLYDPIR</sequence>
<dbReference type="EC" id="2.7.11.1" evidence="1"/>
<evidence type="ECO:0000259" key="12">
    <source>
        <dbReference type="PROSITE" id="PS50011"/>
    </source>
</evidence>
<dbReference type="PANTHER" id="PTHR27002:SF559">
    <property type="entry name" value="CYSTEINE-RICH RLK (RECEPTOR-LIKE KINASE) PROTEIN"/>
    <property type="match status" value="1"/>
</dbReference>
<evidence type="ECO:0000256" key="6">
    <source>
        <dbReference type="ARBA" id="ARBA00022777"/>
    </source>
</evidence>
<evidence type="ECO:0000256" key="10">
    <source>
        <dbReference type="ARBA" id="ARBA00047899"/>
    </source>
</evidence>
<dbReference type="GO" id="GO:0005524">
    <property type="term" value="F:ATP binding"/>
    <property type="evidence" value="ECO:0007669"/>
    <property type="project" value="UniProtKB-KW"/>
</dbReference>
<evidence type="ECO:0000256" key="1">
    <source>
        <dbReference type="ARBA" id="ARBA00012513"/>
    </source>
</evidence>
<dbReference type="PANTHER" id="PTHR27002">
    <property type="entry name" value="RECEPTOR-LIKE SERINE/THREONINE-PROTEIN KINASE SD1-8"/>
    <property type="match status" value="1"/>
</dbReference>
<comment type="catalytic activity">
    <reaction evidence="11">
        <text>L-seryl-[protein] + ATP = O-phospho-L-seryl-[protein] + ADP + H(+)</text>
        <dbReference type="Rhea" id="RHEA:17989"/>
        <dbReference type="Rhea" id="RHEA-COMP:9863"/>
        <dbReference type="Rhea" id="RHEA-COMP:11604"/>
        <dbReference type="ChEBI" id="CHEBI:15378"/>
        <dbReference type="ChEBI" id="CHEBI:29999"/>
        <dbReference type="ChEBI" id="CHEBI:30616"/>
        <dbReference type="ChEBI" id="CHEBI:83421"/>
        <dbReference type="ChEBI" id="CHEBI:456216"/>
        <dbReference type="EC" id="2.7.11.1"/>
    </reaction>
</comment>
<dbReference type="InterPro" id="IPR011009">
    <property type="entry name" value="Kinase-like_dom_sf"/>
</dbReference>
<keyword evidence="7" id="KW-0067">ATP-binding</keyword>
<dbReference type="EMBL" id="JAXUIC010000002">
    <property type="protein sequence ID" value="KAK4604680.1"/>
    <property type="molecule type" value="Genomic_DNA"/>
</dbReference>
<keyword evidence="8" id="KW-1015">Disulfide bond</keyword>
<dbReference type="GO" id="GO:0005886">
    <property type="term" value="C:plasma membrane"/>
    <property type="evidence" value="ECO:0007669"/>
    <property type="project" value="TreeGrafter"/>
</dbReference>
<evidence type="ECO:0000256" key="3">
    <source>
        <dbReference type="ARBA" id="ARBA00022679"/>
    </source>
</evidence>
<dbReference type="InterPro" id="IPR000719">
    <property type="entry name" value="Prot_kinase_dom"/>
</dbReference>
<comment type="catalytic activity">
    <reaction evidence="10">
        <text>L-threonyl-[protein] + ATP = O-phospho-L-threonyl-[protein] + ADP + H(+)</text>
        <dbReference type="Rhea" id="RHEA:46608"/>
        <dbReference type="Rhea" id="RHEA-COMP:11060"/>
        <dbReference type="Rhea" id="RHEA-COMP:11605"/>
        <dbReference type="ChEBI" id="CHEBI:15378"/>
        <dbReference type="ChEBI" id="CHEBI:30013"/>
        <dbReference type="ChEBI" id="CHEBI:30616"/>
        <dbReference type="ChEBI" id="CHEBI:61977"/>
        <dbReference type="ChEBI" id="CHEBI:456216"/>
        <dbReference type="EC" id="2.7.11.1"/>
    </reaction>
</comment>
<comment type="caution">
    <text evidence="13">The sequence shown here is derived from an EMBL/GenBank/DDBJ whole genome shotgun (WGS) entry which is preliminary data.</text>
</comment>
<evidence type="ECO:0000256" key="8">
    <source>
        <dbReference type="ARBA" id="ARBA00023157"/>
    </source>
</evidence>
<evidence type="ECO:0000313" key="13">
    <source>
        <dbReference type="EMBL" id="KAK4604680.1"/>
    </source>
</evidence>
<dbReference type="GO" id="GO:0004674">
    <property type="term" value="F:protein serine/threonine kinase activity"/>
    <property type="evidence" value="ECO:0007669"/>
    <property type="project" value="UniProtKB-KW"/>
</dbReference>
<dbReference type="AlphaFoldDB" id="A0AAN7G2W8"/>
<dbReference type="InterPro" id="IPR001245">
    <property type="entry name" value="Ser-Thr/Tyr_kinase_cat_dom"/>
</dbReference>